<evidence type="ECO:0000313" key="4">
    <source>
        <dbReference type="Proteomes" id="UP000662818"/>
    </source>
</evidence>
<reference evidence="1 3" key="2">
    <citation type="submission" date="2020-07" db="EMBL/GenBank/DDBJ databases">
        <title>Sequencing the genomes of 1000 actinobacteria strains.</title>
        <authorList>
            <person name="Klenk H.-P."/>
        </authorList>
    </citation>
    <scope>NUCLEOTIDE SEQUENCE [LARGE SCALE GENOMIC DNA]</scope>
    <source>
        <strain evidence="1 3">DSM 15131</strain>
    </source>
</reference>
<sequence length="140" mass="15852">MAIDEEHTRPAGVDDLTVEALGNISEALEAVEIARGHLYAFHRLSGTADLTLGKGVDQLREAGHAALADRIQEELVGRNVLQGRWTFQVVEEYDDGYYADFKRLERAARDEIVEGKRHLYEAEMKEDRRTHGRPGHERTP</sequence>
<accession>A0A7Z0CLT8</accession>
<protein>
    <submittedName>
        <fullName evidence="1">Uncharacterized protein</fullName>
    </submittedName>
</protein>
<dbReference type="RefSeq" id="WP_179647417.1">
    <property type="nucleotide sequence ID" value="NZ_CP022295.1"/>
</dbReference>
<name>A0A7Z0CLT8_9ACTN</name>
<keyword evidence="4" id="KW-1185">Reference proteome</keyword>
<dbReference type="AlphaFoldDB" id="A0A7Z0CLT8"/>
<dbReference type="EMBL" id="JACBZM010000001">
    <property type="protein sequence ID" value="NYI43125.1"/>
    <property type="molecule type" value="Genomic_DNA"/>
</dbReference>
<reference evidence="2 4" key="1">
    <citation type="submission" date="2017-06" db="EMBL/GenBank/DDBJ databases">
        <title>Complete Genome Sequence of the Soil Carbazole-Degrading Bacterium Nocardioides aromaticivorans IC177.</title>
        <authorList>
            <person name="Vejarano F."/>
            <person name="Suzuki-Minakuchi C."/>
            <person name="Ohtsubo Y."/>
            <person name="Tsuda M."/>
            <person name="Okada K."/>
            <person name="Nojiri H."/>
        </authorList>
    </citation>
    <scope>NUCLEOTIDE SEQUENCE [LARGE SCALE GENOMIC DNA]</scope>
    <source>
        <strain evidence="2 4">IC177</strain>
    </source>
</reference>
<evidence type="ECO:0000313" key="3">
    <source>
        <dbReference type="Proteomes" id="UP000562045"/>
    </source>
</evidence>
<evidence type="ECO:0000313" key="2">
    <source>
        <dbReference type="EMBL" id="QSR27083.1"/>
    </source>
</evidence>
<dbReference type="EMBL" id="CP022295">
    <property type="protein sequence ID" value="QSR27083.1"/>
    <property type="molecule type" value="Genomic_DNA"/>
</dbReference>
<proteinExistence type="predicted"/>
<dbReference type="Proteomes" id="UP000562045">
    <property type="component" value="Unassembled WGS sequence"/>
</dbReference>
<dbReference type="Proteomes" id="UP000662818">
    <property type="component" value="Chromosome"/>
</dbReference>
<gene>
    <name evidence="1" type="ORF">BJ993_000205</name>
    <name evidence="2" type="ORF">CFH99_15765</name>
</gene>
<evidence type="ECO:0000313" key="1">
    <source>
        <dbReference type="EMBL" id="NYI43125.1"/>
    </source>
</evidence>
<organism evidence="1 3">
    <name type="scientific">Nocardioides aromaticivorans</name>
    <dbReference type="NCBI Taxonomy" id="200618"/>
    <lineage>
        <taxon>Bacteria</taxon>
        <taxon>Bacillati</taxon>
        <taxon>Actinomycetota</taxon>
        <taxon>Actinomycetes</taxon>
        <taxon>Propionibacteriales</taxon>
        <taxon>Nocardioidaceae</taxon>
        <taxon>Nocardioides</taxon>
    </lineage>
</organism>